<protein>
    <recommendedName>
        <fullName evidence="2">O-methyltransferase domain-containing protein</fullName>
    </recommendedName>
</protein>
<evidence type="ECO:0008006" key="2">
    <source>
        <dbReference type="Google" id="ProtNLM"/>
    </source>
</evidence>
<dbReference type="EMBL" id="UINC01131373">
    <property type="protein sequence ID" value="SVD13040.1"/>
    <property type="molecule type" value="Genomic_DNA"/>
</dbReference>
<feature type="non-terminal residue" evidence="1">
    <location>
        <position position="230"/>
    </location>
</feature>
<dbReference type="AlphaFoldDB" id="A0A382SSZ7"/>
<proteinExistence type="predicted"/>
<dbReference type="NCBIfam" id="TIGR04371">
    <property type="entry name" value="methyltran_NanM"/>
    <property type="match status" value="1"/>
</dbReference>
<dbReference type="InterPro" id="IPR030807">
    <property type="entry name" value="Methyltran_NanM"/>
</dbReference>
<name>A0A382SSZ7_9ZZZZ</name>
<reference evidence="1" key="1">
    <citation type="submission" date="2018-05" db="EMBL/GenBank/DDBJ databases">
        <authorList>
            <person name="Lanie J.A."/>
            <person name="Ng W.-L."/>
            <person name="Kazmierczak K.M."/>
            <person name="Andrzejewski T.M."/>
            <person name="Davidsen T.M."/>
            <person name="Wayne K.J."/>
            <person name="Tettelin H."/>
            <person name="Glass J.I."/>
            <person name="Rusch D."/>
            <person name="Podicherti R."/>
            <person name="Tsui H.-C.T."/>
            <person name="Winkler M.E."/>
        </authorList>
    </citation>
    <scope>NUCLEOTIDE SEQUENCE</scope>
</reference>
<sequence>MKTERPTLNTSKINELRDFLQIRQGKKCKDYFSRYPLGEEWVYSGKLFSEKIIYSDSGPAEMIRASHRANAFNLPNTRDDKRKELELQWWKEFFKREFKIDIETLHQDYQESEEIPEEEQIIYHGKRFSYNFFLKLAYLQDIAQNTGLSQQECLTIMELGGGDGTLARLMKTYYPASRYIMVDLPESLFFSHLNLHLNFPNCGFKNVSTIEEFYDSVNDKQIDFIFVNFL</sequence>
<dbReference type="SUPFAM" id="SSF53335">
    <property type="entry name" value="S-adenosyl-L-methionine-dependent methyltransferases"/>
    <property type="match status" value="1"/>
</dbReference>
<gene>
    <name evidence="1" type="ORF">METZ01_LOCUS365894</name>
</gene>
<organism evidence="1">
    <name type="scientific">marine metagenome</name>
    <dbReference type="NCBI Taxonomy" id="408172"/>
    <lineage>
        <taxon>unclassified sequences</taxon>
        <taxon>metagenomes</taxon>
        <taxon>ecological metagenomes</taxon>
    </lineage>
</organism>
<dbReference type="InterPro" id="IPR029063">
    <property type="entry name" value="SAM-dependent_MTases_sf"/>
</dbReference>
<evidence type="ECO:0000313" key="1">
    <source>
        <dbReference type="EMBL" id="SVD13040.1"/>
    </source>
</evidence>
<accession>A0A382SSZ7</accession>